<dbReference type="GO" id="GO:0004519">
    <property type="term" value="F:endonuclease activity"/>
    <property type="evidence" value="ECO:0007669"/>
    <property type="project" value="InterPro"/>
</dbReference>
<dbReference type="OrthoDB" id="515692at2759"/>
<dbReference type="EMBL" id="DS995705">
    <property type="protein sequence ID" value="EEQ32256.1"/>
    <property type="molecule type" value="Genomic_DNA"/>
</dbReference>
<dbReference type="GO" id="GO:0090730">
    <property type="term" value="C:Las1 complex"/>
    <property type="evidence" value="ECO:0007669"/>
    <property type="project" value="InterPro"/>
</dbReference>
<evidence type="ECO:0008006" key="3">
    <source>
        <dbReference type="Google" id="ProtNLM"/>
    </source>
</evidence>
<dbReference type="Proteomes" id="UP000002035">
    <property type="component" value="Unassembled WGS sequence"/>
</dbReference>
<dbReference type="PANTHER" id="PTHR15002:SF0">
    <property type="entry name" value="RIBOSOMAL BIOGENESIS PROTEIN LAS1L"/>
    <property type="match status" value="1"/>
</dbReference>
<dbReference type="GO" id="GO:0000470">
    <property type="term" value="P:maturation of LSU-rRNA"/>
    <property type="evidence" value="ECO:0007669"/>
    <property type="project" value="TreeGrafter"/>
</dbReference>
<dbReference type="RefSeq" id="XP_002845206.1">
    <property type="nucleotide sequence ID" value="XM_002845160.1"/>
</dbReference>
<dbReference type="PANTHER" id="PTHR15002">
    <property type="entry name" value="RIBOSOMAL BIOGENESIS PROTEIN LAS1L"/>
    <property type="match status" value="1"/>
</dbReference>
<sequence>MARPRVTPWKDFSQLVSVRDQFYLKTADGEDCRAKACSLVWVWKVRGNLPHAIEATALLTDAILHDDPEKNSIFSIRAAYSLAFCRFVTGLVDSKLHGRKQSMYQKAMAVGIPASFVELRHEATHRDLPSLVVLRDAAQRSMEWLWEFYWAKIEDDHSYLYKPSPDAARENIEEAGVLDLLGVVRKTLKPLADQINKPEKGSRASIKTKQGLEIEENSIRQLIALCRRENEAGALLAEMLLDSDTGILVSCVKGYEEGDEFPPSFNAWDEVLRRLCQSHPPLVTALVEEMASIIVSADTRCSNNGKRQIFRGPDDDSYVDDVFSWLEHILTAQVWAGICYRYLVLSHIEASCSAPGTTAGYWAKQIHDLLRHQITPASEKMKIDRLKPSAVPDTSTDPDSDIAVLRDYGWDFGQQITYKPIGTV</sequence>
<dbReference type="GO" id="GO:0030687">
    <property type="term" value="C:preribosome, large subunit precursor"/>
    <property type="evidence" value="ECO:0007669"/>
    <property type="project" value="TreeGrafter"/>
</dbReference>
<dbReference type="GO" id="GO:0000460">
    <property type="term" value="P:maturation of 5.8S rRNA"/>
    <property type="evidence" value="ECO:0007669"/>
    <property type="project" value="TreeGrafter"/>
</dbReference>
<evidence type="ECO:0000313" key="2">
    <source>
        <dbReference type="Proteomes" id="UP000002035"/>
    </source>
</evidence>
<keyword evidence="2" id="KW-1185">Reference proteome</keyword>
<protein>
    <recommendedName>
        <fullName evidence="3">Cell morphogenesis protein Las1</fullName>
    </recommendedName>
</protein>
<dbReference type="GeneID" id="9230962"/>
<accession>C5FQV3</accession>
<dbReference type="VEuPathDB" id="FungiDB:MCYG_05075"/>
<proteinExistence type="predicted"/>
<organism evidence="1 2">
    <name type="scientific">Arthroderma otae (strain ATCC MYA-4605 / CBS 113480)</name>
    <name type="common">Microsporum canis</name>
    <dbReference type="NCBI Taxonomy" id="554155"/>
    <lineage>
        <taxon>Eukaryota</taxon>
        <taxon>Fungi</taxon>
        <taxon>Dikarya</taxon>
        <taxon>Ascomycota</taxon>
        <taxon>Pezizomycotina</taxon>
        <taxon>Eurotiomycetes</taxon>
        <taxon>Eurotiomycetidae</taxon>
        <taxon>Onygenales</taxon>
        <taxon>Arthrodermataceae</taxon>
        <taxon>Microsporum</taxon>
    </lineage>
</organism>
<evidence type="ECO:0000313" key="1">
    <source>
        <dbReference type="EMBL" id="EEQ32256.1"/>
    </source>
</evidence>
<dbReference type="InterPro" id="IPR007174">
    <property type="entry name" value="Las1"/>
</dbReference>
<dbReference type="eggNOG" id="KOG2425">
    <property type="taxonomic scope" value="Eukaryota"/>
</dbReference>
<gene>
    <name evidence="1" type="ORF">MCYG_05075</name>
</gene>
<dbReference type="HOGENOM" id="CLU_019519_0_0_1"/>
<dbReference type="OMA" id="NYGWDFG"/>
<name>C5FQV3_ARTOC</name>
<reference evidence="2" key="1">
    <citation type="journal article" date="2012" name="MBio">
        <title>Comparative genome analysis of Trichophyton rubrum and related dermatophytes reveals candidate genes involved in infection.</title>
        <authorList>
            <person name="Martinez D.A."/>
            <person name="Oliver B.G."/>
            <person name="Graeser Y."/>
            <person name="Goldberg J.M."/>
            <person name="Li W."/>
            <person name="Martinez-Rossi N.M."/>
            <person name="Monod M."/>
            <person name="Shelest E."/>
            <person name="Barton R.C."/>
            <person name="Birch E."/>
            <person name="Brakhage A.A."/>
            <person name="Chen Z."/>
            <person name="Gurr S.J."/>
            <person name="Heiman D."/>
            <person name="Heitman J."/>
            <person name="Kosti I."/>
            <person name="Rossi A."/>
            <person name="Saif S."/>
            <person name="Samalova M."/>
            <person name="Saunders C.W."/>
            <person name="Shea T."/>
            <person name="Summerbell R.C."/>
            <person name="Xu J."/>
            <person name="Young S."/>
            <person name="Zeng Q."/>
            <person name="Birren B.W."/>
            <person name="Cuomo C.A."/>
            <person name="White T.C."/>
        </authorList>
    </citation>
    <scope>NUCLEOTIDE SEQUENCE [LARGE SCALE GENOMIC DNA]</scope>
    <source>
        <strain evidence="2">ATCC MYA-4605 / CBS 113480</strain>
    </source>
</reference>
<dbReference type="STRING" id="554155.C5FQV3"/>
<dbReference type="Pfam" id="PF04031">
    <property type="entry name" value="Las1"/>
    <property type="match status" value="1"/>
</dbReference>
<dbReference type="AlphaFoldDB" id="C5FQV3"/>